<keyword evidence="2" id="KW-1185">Reference proteome</keyword>
<comment type="caution">
    <text evidence="1">The sequence shown here is derived from an EMBL/GenBank/DDBJ whole genome shotgun (WGS) entry which is preliminary data.</text>
</comment>
<evidence type="ECO:0008006" key="3">
    <source>
        <dbReference type="Google" id="ProtNLM"/>
    </source>
</evidence>
<dbReference type="RefSeq" id="XP_037152545.1">
    <property type="nucleotide sequence ID" value="XM_037291110.1"/>
</dbReference>
<dbReference type="AlphaFoldDB" id="A0A8H6CH64"/>
<organism evidence="1 2">
    <name type="scientific">Letharia lupina</name>
    <dbReference type="NCBI Taxonomy" id="560253"/>
    <lineage>
        <taxon>Eukaryota</taxon>
        <taxon>Fungi</taxon>
        <taxon>Dikarya</taxon>
        <taxon>Ascomycota</taxon>
        <taxon>Pezizomycotina</taxon>
        <taxon>Lecanoromycetes</taxon>
        <taxon>OSLEUM clade</taxon>
        <taxon>Lecanoromycetidae</taxon>
        <taxon>Lecanorales</taxon>
        <taxon>Lecanorineae</taxon>
        <taxon>Parmeliaceae</taxon>
        <taxon>Letharia</taxon>
    </lineage>
</organism>
<dbReference type="Proteomes" id="UP000593566">
    <property type="component" value="Unassembled WGS sequence"/>
</dbReference>
<dbReference type="GeneID" id="59328589"/>
<sequence length="447" mass="49732">MAPFEPSEATLRIVLLPDDGPERTECCNTRKGGDILAGYLEVFSESLVGVNITVVFQGIIRTWRPSLNAQPDHNATAEYKFLSETQEIEATSSHRHRWEGLSVYRLPFAFTIPTELISSRSDVNPEYLTLPPTVREGQSYYGLATKQEYMQPRITYVITAVSTRFPRGTTSATKCRTKREVTVMPSIPASPPLQIEHFPHEYKTTCVKTLKRRVWNRPLGELTISAAEPKAFNISTSAPRASTVAAVKLLFQPCEAHTPAATPYEWRLTVKSHLKVRTFYSTTPFTQVPTKESVKSEPLAEMTSSCTYREIRQCDTLSWRLHRLSSAGTIASDTLATPWTTTLIVPVNASKALIPTFLNPLSARRYVLVLHITVDKIHHEAIVLEVPVQVICDPSQPATLSKRGASSETSRDGAEHQIAEGVGTMDLEDCHVPSLLDTTQPPLYAAR</sequence>
<evidence type="ECO:0000313" key="2">
    <source>
        <dbReference type="Proteomes" id="UP000593566"/>
    </source>
</evidence>
<gene>
    <name evidence="1" type="ORF">HO133_000170</name>
</gene>
<accession>A0A8H6CH64</accession>
<reference evidence="1 2" key="1">
    <citation type="journal article" date="2020" name="Genomics">
        <title>Complete, high-quality genomes from long-read metagenomic sequencing of two wolf lichen thalli reveals enigmatic genome architecture.</title>
        <authorList>
            <person name="McKenzie S.K."/>
            <person name="Walston R.F."/>
            <person name="Allen J.L."/>
        </authorList>
    </citation>
    <scope>NUCLEOTIDE SEQUENCE [LARGE SCALE GENOMIC DNA]</scope>
    <source>
        <strain evidence="1">WasteWater1</strain>
    </source>
</reference>
<name>A0A8H6CH64_9LECA</name>
<proteinExistence type="predicted"/>
<evidence type="ECO:0000313" key="1">
    <source>
        <dbReference type="EMBL" id="KAF6223328.1"/>
    </source>
</evidence>
<dbReference type="EMBL" id="JACCJB010000010">
    <property type="protein sequence ID" value="KAF6223328.1"/>
    <property type="molecule type" value="Genomic_DNA"/>
</dbReference>
<protein>
    <recommendedName>
        <fullName evidence="3">Arrestin-like N-terminal domain-containing protein</fullName>
    </recommendedName>
</protein>